<sequence length="84" mass="10125">MEDILTNNRICPQPMIWNELYELMCEDLKVHAIPKPLILAGWNFSNDLEKSIRFREHLNLINFDSDNRIKTYILNIEEENWYKG</sequence>
<organism evidence="1 2">
    <name type="scientific">Lutibacter flavus</name>
    <dbReference type="NCBI Taxonomy" id="691689"/>
    <lineage>
        <taxon>Bacteria</taxon>
        <taxon>Pseudomonadati</taxon>
        <taxon>Bacteroidota</taxon>
        <taxon>Flavobacteriia</taxon>
        <taxon>Flavobacteriales</taxon>
        <taxon>Flavobacteriaceae</taxon>
        <taxon>Lutibacter</taxon>
    </lineage>
</organism>
<protein>
    <submittedName>
        <fullName evidence="1">Uncharacterized protein</fullName>
    </submittedName>
</protein>
<dbReference type="AlphaFoldDB" id="A0A238VJM5"/>
<accession>A0A238VJM5</accession>
<reference evidence="2" key="1">
    <citation type="submission" date="2017-06" db="EMBL/GenBank/DDBJ databases">
        <authorList>
            <person name="Varghese N."/>
            <person name="Submissions S."/>
        </authorList>
    </citation>
    <scope>NUCLEOTIDE SEQUENCE [LARGE SCALE GENOMIC DNA]</scope>
    <source>
        <strain evidence="2">DSM 27993</strain>
    </source>
</reference>
<dbReference type="Proteomes" id="UP000198412">
    <property type="component" value="Unassembled WGS sequence"/>
</dbReference>
<evidence type="ECO:0000313" key="2">
    <source>
        <dbReference type="Proteomes" id="UP000198412"/>
    </source>
</evidence>
<keyword evidence="2" id="KW-1185">Reference proteome</keyword>
<proteinExistence type="predicted"/>
<dbReference type="RefSeq" id="WP_089376859.1">
    <property type="nucleotide sequence ID" value="NZ_FZNX01000001.1"/>
</dbReference>
<name>A0A238VJM5_9FLAO</name>
<evidence type="ECO:0000313" key="1">
    <source>
        <dbReference type="EMBL" id="SNR33903.1"/>
    </source>
</evidence>
<dbReference type="EMBL" id="FZNX01000001">
    <property type="protein sequence ID" value="SNR33903.1"/>
    <property type="molecule type" value="Genomic_DNA"/>
</dbReference>
<gene>
    <name evidence="1" type="ORF">SAMN04488111_0523</name>
</gene>
<dbReference type="OrthoDB" id="1448358at2"/>